<dbReference type="Gene3D" id="3.90.1570.10">
    <property type="entry name" value="tt1808, chain A"/>
    <property type="match status" value="1"/>
</dbReference>
<dbReference type="GO" id="GO:0004519">
    <property type="term" value="F:endonuclease activity"/>
    <property type="evidence" value="ECO:0007669"/>
    <property type="project" value="UniProtKB-KW"/>
</dbReference>
<dbReference type="InterPro" id="IPR011335">
    <property type="entry name" value="Restrct_endonuc-II-like"/>
</dbReference>
<dbReference type="RefSeq" id="WP_311410709.1">
    <property type="nucleotide sequence ID" value="NZ_JAVRFL010000005.1"/>
</dbReference>
<proteinExistence type="predicted"/>
<dbReference type="Proteomes" id="UP001180973">
    <property type="component" value="Unassembled WGS sequence"/>
</dbReference>
<keyword evidence="2" id="KW-0540">Nuclease</keyword>
<dbReference type="SUPFAM" id="SSF52980">
    <property type="entry name" value="Restriction endonuclease-like"/>
    <property type="match status" value="1"/>
</dbReference>
<dbReference type="InterPro" id="IPR008538">
    <property type="entry name" value="Uma2"/>
</dbReference>
<evidence type="ECO:0000259" key="1">
    <source>
        <dbReference type="Pfam" id="PF05685"/>
    </source>
</evidence>
<evidence type="ECO:0000313" key="2">
    <source>
        <dbReference type="EMBL" id="MDT0528398.1"/>
    </source>
</evidence>
<keyword evidence="3" id="KW-1185">Reference proteome</keyword>
<accession>A0ABU2WS40</accession>
<dbReference type="PANTHER" id="PTHR35400">
    <property type="entry name" value="SLR1083 PROTEIN"/>
    <property type="match status" value="1"/>
</dbReference>
<keyword evidence="2" id="KW-0378">Hydrolase</keyword>
<sequence length="182" mass="20166">MTAAVFGHDGPWSEEEYLALDETQQRVELFDGSLHVTPAPTPRHQNISGELRAALRGPTREAGLRVLEAVNVRLRPGRIPIPDLVVTAPIDLDDPWIEAADVRLVCEIISPGNAATDKVLKMHYYAAAGIEWYLLVEQETLSVHVYQRQGAHYVERSVTKAGETLELTEPVRATIRPAELLA</sequence>
<dbReference type="InterPro" id="IPR012296">
    <property type="entry name" value="Nuclease_put_TT1808"/>
</dbReference>
<reference evidence="2" key="1">
    <citation type="submission" date="2023-09" db="EMBL/GenBank/DDBJ databases">
        <title>30 novel species of actinomycetes from the DSMZ collection.</title>
        <authorList>
            <person name="Nouioui I."/>
        </authorList>
    </citation>
    <scope>NUCLEOTIDE SEQUENCE</scope>
    <source>
        <strain evidence="2">DSM 115977</strain>
    </source>
</reference>
<dbReference type="Pfam" id="PF05685">
    <property type="entry name" value="Uma2"/>
    <property type="match status" value="1"/>
</dbReference>
<dbReference type="EMBL" id="JAVRFL010000005">
    <property type="protein sequence ID" value="MDT0528398.1"/>
    <property type="molecule type" value="Genomic_DNA"/>
</dbReference>
<comment type="caution">
    <text evidence="2">The sequence shown here is derived from an EMBL/GenBank/DDBJ whole genome shotgun (WGS) entry which is preliminary data.</text>
</comment>
<gene>
    <name evidence="2" type="ORF">RM555_05240</name>
</gene>
<keyword evidence="2" id="KW-0255">Endonuclease</keyword>
<protein>
    <submittedName>
        <fullName evidence="2">Uma2 family endonuclease</fullName>
    </submittedName>
</protein>
<evidence type="ECO:0000313" key="3">
    <source>
        <dbReference type="Proteomes" id="UP001180973"/>
    </source>
</evidence>
<feature type="domain" description="Putative restriction endonuclease" evidence="1">
    <location>
        <begin position="15"/>
        <end position="172"/>
    </location>
</feature>
<name>A0ABU2WS40_9ACTN</name>
<dbReference type="CDD" id="cd06260">
    <property type="entry name" value="DUF820-like"/>
    <property type="match status" value="1"/>
</dbReference>
<organism evidence="2 3">
    <name type="scientific">Micromonospora reichwaldensis</name>
    <dbReference type="NCBI Taxonomy" id="3075516"/>
    <lineage>
        <taxon>Bacteria</taxon>
        <taxon>Bacillati</taxon>
        <taxon>Actinomycetota</taxon>
        <taxon>Actinomycetes</taxon>
        <taxon>Micromonosporales</taxon>
        <taxon>Micromonosporaceae</taxon>
        <taxon>Micromonospora</taxon>
    </lineage>
</organism>
<dbReference type="PANTHER" id="PTHR35400:SF3">
    <property type="entry name" value="SLL1072 PROTEIN"/>
    <property type="match status" value="1"/>
</dbReference>